<evidence type="ECO:0000256" key="2">
    <source>
        <dbReference type="ARBA" id="ARBA00022801"/>
    </source>
</evidence>
<evidence type="ECO:0000256" key="3">
    <source>
        <dbReference type="PIRSR" id="PIRSR623088-1"/>
    </source>
</evidence>
<evidence type="ECO:0000313" key="9">
    <source>
        <dbReference type="Proteomes" id="UP000075714"/>
    </source>
</evidence>
<dbReference type="STRING" id="33097.A0A150GNB7"/>
<dbReference type="SMART" id="SM00471">
    <property type="entry name" value="HDc"/>
    <property type="match status" value="1"/>
</dbReference>
<feature type="binding site" evidence="5">
    <location>
        <position position="357"/>
    </location>
    <ligand>
        <name>Zn(2+)</name>
        <dbReference type="ChEBI" id="CHEBI:29105"/>
        <label>1</label>
    </ligand>
</feature>
<dbReference type="InterPro" id="IPR002073">
    <property type="entry name" value="PDEase_catalytic_dom"/>
</dbReference>
<dbReference type="InterPro" id="IPR023088">
    <property type="entry name" value="PDEase"/>
</dbReference>
<keyword evidence="1 5" id="KW-0479">Metal-binding</keyword>
<evidence type="ECO:0000256" key="5">
    <source>
        <dbReference type="PIRSR" id="PIRSR623088-3"/>
    </source>
</evidence>
<organism evidence="8 9">
    <name type="scientific">Gonium pectorale</name>
    <name type="common">Green alga</name>
    <dbReference type="NCBI Taxonomy" id="33097"/>
    <lineage>
        <taxon>Eukaryota</taxon>
        <taxon>Viridiplantae</taxon>
        <taxon>Chlorophyta</taxon>
        <taxon>core chlorophytes</taxon>
        <taxon>Chlorophyceae</taxon>
        <taxon>CS clade</taxon>
        <taxon>Chlamydomonadales</taxon>
        <taxon>Volvocaceae</taxon>
        <taxon>Gonium</taxon>
    </lineage>
</organism>
<feature type="binding site" evidence="4">
    <location>
        <position position="358"/>
    </location>
    <ligand>
        <name>AMP</name>
        <dbReference type="ChEBI" id="CHEBI:456215"/>
    </ligand>
</feature>
<feature type="compositionally biased region" description="Low complexity" evidence="6">
    <location>
        <begin position="241"/>
        <end position="251"/>
    </location>
</feature>
<dbReference type="SUPFAM" id="SSF109604">
    <property type="entry name" value="HD-domain/PDEase-like"/>
    <property type="match status" value="1"/>
</dbReference>
<feature type="binding site" evidence="5">
    <location>
        <position position="358"/>
    </location>
    <ligand>
        <name>Zn(2+)</name>
        <dbReference type="ChEBI" id="CHEBI:29105"/>
        <label>1</label>
    </ligand>
</feature>
<dbReference type="CDD" id="cd00077">
    <property type="entry name" value="HDc"/>
    <property type="match status" value="1"/>
</dbReference>
<protein>
    <recommendedName>
        <fullName evidence="7">PDEase domain-containing protein</fullName>
    </recommendedName>
</protein>
<feature type="compositionally biased region" description="Low complexity" evidence="6">
    <location>
        <begin position="167"/>
        <end position="178"/>
    </location>
</feature>
<dbReference type="Gene3D" id="1.10.1300.10">
    <property type="entry name" value="3'5'-cyclic nucleotide phosphodiesterase, catalytic domain"/>
    <property type="match status" value="1"/>
</dbReference>
<feature type="domain" description="PDEase" evidence="7">
    <location>
        <begin position="215"/>
        <end position="602"/>
    </location>
</feature>
<feature type="binding site" evidence="5">
    <location>
        <position position="508"/>
    </location>
    <ligand>
        <name>Zn(2+)</name>
        <dbReference type="ChEBI" id="CHEBI:29105"/>
        <label>1</label>
    </ligand>
</feature>
<dbReference type="Pfam" id="PF00233">
    <property type="entry name" value="PDEase_I"/>
    <property type="match status" value="1"/>
</dbReference>
<dbReference type="PROSITE" id="PS51845">
    <property type="entry name" value="PDEASE_I_2"/>
    <property type="match status" value="1"/>
</dbReference>
<proteinExistence type="predicted"/>
<evidence type="ECO:0000256" key="6">
    <source>
        <dbReference type="SAM" id="MobiDB-lite"/>
    </source>
</evidence>
<feature type="binding site" evidence="4">
    <location>
        <position position="508"/>
    </location>
    <ligand>
        <name>AMP</name>
        <dbReference type="ChEBI" id="CHEBI:456215"/>
    </ligand>
</feature>
<accession>A0A150GNB7</accession>
<dbReference type="GO" id="GO:0046872">
    <property type="term" value="F:metal ion binding"/>
    <property type="evidence" value="ECO:0007669"/>
    <property type="project" value="UniProtKB-KW"/>
</dbReference>
<feature type="binding site" evidence="4">
    <location>
        <begin position="316"/>
        <end position="320"/>
    </location>
    <ligand>
        <name>AMP</name>
        <dbReference type="ChEBI" id="CHEBI:456215"/>
    </ligand>
</feature>
<feature type="region of interest" description="Disordered" evidence="6">
    <location>
        <begin position="167"/>
        <end position="209"/>
    </location>
</feature>
<dbReference type="OrthoDB" id="568146at2759"/>
<evidence type="ECO:0000259" key="7">
    <source>
        <dbReference type="PROSITE" id="PS51845"/>
    </source>
</evidence>
<feature type="region of interest" description="Disordered" evidence="6">
    <location>
        <begin position="232"/>
        <end position="251"/>
    </location>
</feature>
<dbReference type="EMBL" id="LSYV01000014">
    <property type="protein sequence ID" value="KXZ51294.1"/>
    <property type="molecule type" value="Genomic_DNA"/>
</dbReference>
<dbReference type="Proteomes" id="UP000075714">
    <property type="component" value="Unassembled WGS sequence"/>
</dbReference>
<feature type="binding site" evidence="4">
    <location>
        <position position="559"/>
    </location>
    <ligand>
        <name>AMP</name>
        <dbReference type="ChEBI" id="CHEBI:456215"/>
    </ligand>
</feature>
<keyword evidence="9" id="KW-1185">Reference proteome</keyword>
<keyword evidence="2" id="KW-0378">Hydrolase</keyword>
<evidence type="ECO:0000313" key="8">
    <source>
        <dbReference type="EMBL" id="KXZ51294.1"/>
    </source>
</evidence>
<gene>
    <name evidence="8" type="ORF">GPECTOR_13g781</name>
</gene>
<reference evidence="9" key="1">
    <citation type="journal article" date="2016" name="Nat. Commun.">
        <title>The Gonium pectorale genome demonstrates co-option of cell cycle regulation during the evolution of multicellularity.</title>
        <authorList>
            <person name="Hanschen E.R."/>
            <person name="Marriage T.N."/>
            <person name="Ferris P.J."/>
            <person name="Hamaji T."/>
            <person name="Toyoda A."/>
            <person name="Fujiyama A."/>
            <person name="Neme R."/>
            <person name="Noguchi H."/>
            <person name="Minakuchi Y."/>
            <person name="Suzuki M."/>
            <person name="Kawai-Toyooka H."/>
            <person name="Smith D.R."/>
            <person name="Sparks H."/>
            <person name="Anderson J."/>
            <person name="Bakaric R."/>
            <person name="Luria V."/>
            <person name="Karger A."/>
            <person name="Kirschner M.W."/>
            <person name="Durand P.M."/>
            <person name="Michod R.E."/>
            <person name="Nozaki H."/>
            <person name="Olson B.J."/>
        </authorList>
    </citation>
    <scope>NUCLEOTIDE SEQUENCE [LARGE SCALE GENOMIC DNA]</scope>
    <source>
        <strain evidence="9">NIES-2863</strain>
    </source>
</reference>
<feature type="active site" description="Proton donor" evidence="3">
    <location>
        <position position="316"/>
    </location>
</feature>
<dbReference type="PRINTS" id="PR00387">
    <property type="entry name" value="PDIESTERASE1"/>
</dbReference>
<feature type="binding site" evidence="5">
    <location>
        <position position="320"/>
    </location>
    <ligand>
        <name>Zn(2+)</name>
        <dbReference type="ChEBI" id="CHEBI:29105"/>
        <label>1</label>
    </ligand>
</feature>
<comment type="caution">
    <text evidence="8">The sequence shown here is derived from an EMBL/GenBank/DDBJ whole genome shotgun (WGS) entry which is preliminary data.</text>
</comment>
<dbReference type="InterPro" id="IPR036971">
    <property type="entry name" value="PDEase_catalytic_dom_sf"/>
</dbReference>
<feature type="region of interest" description="Disordered" evidence="6">
    <location>
        <begin position="453"/>
        <end position="494"/>
    </location>
</feature>
<feature type="binding site" evidence="5">
    <location>
        <position position="358"/>
    </location>
    <ligand>
        <name>Zn(2+)</name>
        <dbReference type="ChEBI" id="CHEBI:29105"/>
        <label>2</label>
    </ligand>
</feature>
<evidence type="ECO:0000256" key="1">
    <source>
        <dbReference type="ARBA" id="ARBA00022723"/>
    </source>
</evidence>
<evidence type="ECO:0000256" key="4">
    <source>
        <dbReference type="PIRSR" id="PIRSR623088-2"/>
    </source>
</evidence>
<dbReference type="PANTHER" id="PTHR11347">
    <property type="entry name" value="CYCLIC NUCLEOTIDE PHOSPHODIESTERASE"/>
    <property type="match status" value="1"/>
</dbReference>
<dbReference type="GO" id="GO:0004114">
    <property type="term" value="F:3',5'-cyclic-nucleotide phosphodiesterase activity"/>
    <property type="evidence" value="ECO:0007669"/>
    <property type="project" value="InterPro"/>
</dbReference>
<dbReference type="InterPro" id="IPR003607">
    <property type="entry name" value="HD/PDEase_dom"/>
</dbReference>
<name>A0A150GNB7_GONPE</name>
<dbReference type="AlphaFoldDB" id="A0A150GNB7"/>
<sequence>MHRYAIVARIVRLLVDFKAGLRVGVRSAAAQTQNAASGGAATVGRNLKNVTAQGGALKDFASGGRNFWSHMPKDFAFLESSLHEPDLDSLRAGVQDTPADVLLALLTDMLDGRPPDLRDVALVRTVLLKHLDLYEPLNSGGHIRAADLDADVVQALMLQLGASAAADKAAEPAQGEAASSRDGAGRTTGAGPTFSAGKGEWGEGLEDEDGVASSSLCDVLPLLLAPLPQLSSTRQATDATSGESGSGSCSDSDSVQSCCSVSSVPQPVLDEGHALSVLGFHLLQREGLISQFRMHPTKLARLLRTLESGYTSAPYHNSTHAADVLQTLHVLLRGSGLREHYLDRLGLLAAYFAAIVHDHGHPGLTADFLIATSDPLAVRYNDRSPLENHHGASFFALVRQPDLDVLGQLAPAERVAFRKQVLDLVMATDMKQHFSLLAHFNTAHQLAPYSKEAAGVQGGAARRPRPSRCGGAEMEEDAADAPASSHAPRPKDETERTLSLQIALKCADLGHLGEELEVHSRWIRCLEEEFFLQGDRERQLGLPISPLFDRAKQGVSKSQVGFFDFIALPLVHAMAGAFPGAKPLMDSFVANYEHWRSVERAAVVTAEAGAIQGVLPALDLEHPITTASAT</sequence>
<dbReference type="GO" id="GO:0007165">
    <property type="term" value="P:signal transduction"/>
    <property type="evidence" value="ECO:0007669"/>
    <property type="project" value="InterPro"/>
</dbReference>